<dbReference type="Proteomes" id="UP000016426">
    <property type="component" value="Unassembled WGS sequence"/>
</dbReference>
<comment type="caution">
    <text evidence="1">The sequence shown here is derived from an EMBL/GenBank/DDBJ whole genome shotgun (WGS) entry which is preliminary data.</text>
</comment>
<proteinExistence type="predicted"/>
<accession>A0ABN0NA91</accession>
<organism evidence="1 2">
    <name type="scientific">Pseudogulbenkiania ferrooxidans EGD-HP2</name>
    <dbReference type="NCBI Taxonomy" id="1388764"/>
    <lineage>
        <taxon>Bacteria</taxon>
        <taxon>Pseudomonadati</taxon>
        <taxon>Pseudomonadota</taxon>
        <taxon>Betaproteobacteria</taxon>
        <taxon>Neisseriales</taxon>
        <taxon>Chromobacteriaceae</taxon>
        <taxon>Pseudogulbenkiania</taxon>
    </lineage>
</organism>
<dbReference type="RefSeq" id="WP_021475880.1">
    <property type="nucleotide sequence ID" value="NZ_AVPH01000079.1"/>
</dbReference>
<name>A0ABN0NA91_9NEIS</name>
<sequence length="166" mass="18920">MDRVTFLEYLTTALRAITTPRFYETERGFQGALQVELMRVIPEDFLPDKVIIEQEYQKRLSAHGLAIRPDIILHDPFDPSRHHSPRDGNIAVMELKRAATAGNAAADIRNLVRMMEILEYPLAIFLNIASEVTYANAVPAEWREQIVCFAVSLRNAEVHVVRSDMV</sequence>
<protein>
    <submittedName>
        <fullName evidence="1">Uncharacterized protein</fullName>
    </submittedName>
</protein>
<keyword evidence="2" id="KW-1185">Reference proteome</keyword>
<gene>
    <name evidence="1" type="ORF">O166_03430</name>
</gene>
<evidence type="ECO:0000313" key="2">
    <source>
        <dbReference type="Proteomes" id="UP000016426"/>
    </source>
</evidence>
<reference evidence="1 2" key="1">
    <citation type="journal article" date="2013" name="Genome Announc.">
        <title>Genome Sequence of the Pigment-Producing Bacterium Pseudogulbenkiania ferrooxidans, Isolated from Loktak Lake.</title>
        <authorList>
            <person name="Puranik S."/>
            <person name="Talkal R."/>
            <person name="Qureshi A."/>
            <person name="Khardenavis A."/>
            <person name="Kapley A."/>
            <person name="Purohit H.J."/>
        </authorList>
    </citation>
    <scope>NUCLEOTIDE SEQUENCE [LARGE SCALE GENOMIC DNA]</scope>
    <source>
        <strain evidence="1 2">EGD-HP2</strain>
    </source>
</reference>
<dbReference type="EMBL" id="AVPH01000079">
    <property type="protein sequence ID" value="ERE17472.1"/>
    <property type="molecule type" value="Genomic_DNA"/>
</dbReference>
<evidence type="ECO:0000313" key="1">
    <source>
        <dbReference type="EMBL" id="ERE17472.1"/>
    </source>
</evidence>